<dbReference type="HAMAP" id="MF_00416">
    <property type="entry name" value="FlgI"/>
    <property type="match status" value="1"/>
</dbReference>
<sequence length="374" mass="38738" precursor="true">MRSARLRLLTILALGALVLGTAPQVAAQAVRIKDLVEMDGVRSNDLVGYGLVVGLNGTGDGLRNAPFTEEIMQNILERLGVNVTGEQFRPRNVAAVFVTGRLPPFGRAGSQIDVTVSAIGDASSLLGGTLIMTPLNAADGQIYAVAQGTVIAGGADAQGAAARVVQGVPTSGVIPAGARIEREVEFDFTRLSTLRLALREPDFTTAGRIEQAINAAVGSAAAQMLDAGTVSVDLRQTGAGSPARAVAAIENLPVQPQRRARVVVDQRSGTIVMGEDVRISRVAVSQGNLTLRIDEAPLVVQPNPFAEGETIVVPRTNAEIVEEPGIGLAEVPGGTSLSEVIAGLNALGVSPRDMIDILKSIKAAGALHAEFVVM</sequence>
<evidence type="ECO:0000256" key="1">
    <source>
        <dbReference type="ARBA" id="ARBA00002591"/>
    </source>
</evidence>
<keyword evidence="5" id="KW-0574">Periplasm</keyword>
<dbReference type="RefSeq" id="WP_245696091.1">
    <property type="nucleotide sequence ID" value="NZ_FNCL01000007.1"/>
</dbReference>
<dbReference type="AlphaFoldDB" id="A0A1I6U0T5"/>
<evidence type="ECO:0000313" key="9">
    <source>
        <dbReference type="EMBL" id="SFS95073.1"/>
    </source>
</evidence>
<evidence type="ECO:0000313" key="10">
    <source>
        <dbReference type="Proteomes" id="UP000199392"/>
    </source>
</evidence>
<dbReference type="STRING" id="311180.SAMN04488050_10739"/>
<accession>A0A1I6U0T5</accession>
<evidence type="ECO:0000256" key="2">
    <source>
        <dbReference type="ARBA" id="ARBA00004117"/>
    </source>
</evidence>
<dbReference type="GO" id="GO:0005198">
    <property type="term" value="F:structural molecule activity"/>
    <property type="evidence" value="ECO:0007669"/>
    <property type="project" value="InterPro"/>
</dbReference>
<keyword evidence="10" id="KW-1185">Reference proteome</keyword>
<dbReference type="InterPro" id="IPR001782">
    <property type="entry name" value="Flag_FlgI"/>
</dbReference>
<evidence type="ECO:0000256" key="6">
    <source>
        <dbReference type="ARBA" id="ARBA00023143"/>
    </source>
</evidence>
<dbReference type="PANTHER" id="PTHR30381">
    <property type="entry name" value="FLAGELLAR P-RING PERIPLASMIC PROTEIN FLGI"/>
    <property type="match status" value="1"/>
</dbReference>
<protein>
    <recommendedName>
        <fullName evidence="3 8">Flagellar P-ring protein</fullName>
    </recommendedName>
    <alternativeName>
        <fullName evidence="7 8">Basal body P-ring protein</fullName>
    </alternativeName>
</protein>
<keyword evidence="6 8" id="KW-0975">Bacterial flagellum</keyword>
<comment type="subunit">
    <text evidence="8">The basal body constitutes a major portion of the flagellar organelle and consists of four rings (L,P,S, and M) mounted on a central rod.</text>
</comment>
<evidence type="ECO:0000256" key="8">
    <source>
        <dbReference type="HAMAP-Rule" id="MF_00416"/>
    </source>
</evidence>
<dbReference type="PRINTS" id="PR01010">
    <property type="entry name" value="FLGPRINGFLGI"/>
</dbReference>
<name>A0A1I6U0T5_9RHOB</name>
<keyword evidence="4 8" id="KW-0732">Signal</keyword>
<dbReference type="EMBL" id="FOZW01000007">
    <property type="protein sequence ID" value="SFS95073.1"/>
    <property type="molecule type" value="Genomic_DNA"/>
</dbReference>
<dbReference type="GO" id="GO:0030288">
    <property type="term" value="C:outer membrane-bounded periplasmic space"/>
    <property type="evidence" value="ECO:0007669"/>
    <property type="project" value="InterPro"/>
</dbReference>
<feature type="signal peptide" evidence="8">
    <location>
        <begin position="1"/>
        <end position="27"/>
    </location>
</feature>
<evidence type="ECO:0000256" key="4">
    <source>
        <dbReference type="ARBA" id="ARBA00022729"/>
    </source>
</evidence>
<dbReference type="NCBIfam" id="NF003676">
    <property type="entry name" value="PRK05303.1"/>
    <property type="match status" value="1"/>
</dbReference>
<keyword evidence="9" id="KW-0969">Cilium</keyword>
<dbReference type="Pfam" id="PF02119">
    <property type="entry name" value="FlgI"/>
    <property type="match status" value="1"/>
</dbReference>
<dbReference type="Proteomes" id="UP000199392">
    <property type="component" value="Unassembled WGS sequence"/>
</dbReference>
<proteinExistence type="inferred from homology"/>
<comment type="subcellular location">
    <subcellularLocation>
        <location evidence="2 8">Bacterial flagellum basal body</location>
    </subcellularLocation>
</comment>
<reference evidence="10" key="1">
    <citation type="submission" date="2016-10" db="EMBL/GenBank/DDBJ databases">
        <authorList>
            <person name="Varghese N."/>
            <person name="Submissions S."/>
        </authorList>
    </citation>
    <scope>NUCLEOTIDE SEQUENCE [LARGE SCALE GENOMIC DNA]</scope>
    <source>
        <strain evidence="10">DSM 26894</strain>
    </source>
</reference>
<evidence type="ECO:0000256" key="7">
    <source>
        <dbReference type="ARBA" id="ARBA00032344"/>
    </source>
</evidence>
<comment type="function">
    <text evidence="1 8">Assembles around the rod to form the L-ring and probably protects the motor/basal body from shearing forces during rotation.</text>
</comment>
<keyword evidence="9" id="KW-0966">Cell projection</keyword>
<comment type="similarity">
    <text evidence="8">Belongs to the FlgI family.</text>
</comment>
<dbReference type="PANTHER" id="PTHR30381:SF0">
    <property type="entry name" value="FLAGELLAR P-RING PROTEIN"/>
    <property type="match status" value="1"/>
</dbReference>
<evidence type="ECO:0000256" key="5">
    <source>
        <dbReference type="ARBA" id="ARBA00022764"/>
    </source>
</evidence>
<evidence type="ECO:0000256" key="3">
    <source>
        <dbReference type="ARBA" id="ARBA00019515"/>
    </source>
</evidence>
<keyword evidence="9" id="KW-0282">Flagellum</keyword>
<feature type="chain" id="PRO_5011801884" description="Flagellar P-ring protein" evidence="8">
    <location>
        <begin position="28"/>
        <end position="374"/>
    </location>
</feature>
<organism evidence="9 10">
    <name type="scientific">Alloyangia pacifica</name>
    <dbReference type="NCBI Taxonomy" id="311180"/>
    <lineage>
        <taxon>Bacteria</taxon>
        <taxon>Pseudomonadati</taxon>
        <taxon>Pseudomonadota</taxon>
        <taxon>Alphaproteobacteria</taxon>
        <taxon>Rhodobacterales</taxon>
        <taxon>Roseobacteraceae</taxon>
        <taxon>Alloyangia</taxon>
    </lineage>
</organism>
<dbReference type="GO" id="GO:0071973">
    <property type="term" value="P:bacterial-type flagellum-dependent cell motility"/>
    <property type="evidence" value="ECO:0007669"/>
    <property type="project" value="InterPro"/>
</dbReference>
<dbReference type="GO" id="GO:0009428">
    <property type="term" value="C:bacterial-type flagellum basal body, distal rod, P ring"/>
    <property type="evidence" value="ECO:0007669"/>
    <property type="project" value="InterPro"/>
</dbReference>
<gene>
    <name evidence="8" type="primary">flgI</name>
    <name evidence="9" type="ORF">SAMN04488050_10739</name>
</gene>